<gene>
    <name evidence="2" type="ORF">METBIDRAFT_197389</name>
</gene>
<keyword evidence="1" id="KW-0812">Transmembrane</keyword>
<accession>A0A1A0H8D4</accession>
<keyword evidence="1" id="KW-1133">Transmembrane helix</keyword>
<keyword evidence="3" id="KW-1185">Reference proteome</keyword>
<name>A0A1A0H8D4_9ASCO</name>
<feature type="transmembrane region" description="Helical" evidence="1">
    <location>
        <begin position="21"/>
        <end position="47"/>
    </location>
</feature>
<dbReference type="AlphaFoldDB" id="A0A1A0H8D4"/>
<dbReference type="EMBL" id="LXTC01000004">
    <property type="protein sequence ID" value="OBA20374.1"/>
    <property type="molecule type" value="Genomic_DNA"/>
</dbReference>
<comment type="caution">
    <text evidence="2">The sequence shown here is derived from an EMBL/GenBank/DDBJ whole genome shotgun (WGS) entry which is preliminary data.</text>
</comment>
<keyword evidence="1" id="KW-0472">Membrane</keyword>
<dbReference type="RefSeq" id="XP_018710896.1">
    <property type="nucleotide sequence ID" value="XM_018854887.1"/>
</dbReference>
<evidence type="ECO:0000313" key="3">
    <source>
        <dbReference type="Proteomes" id="UP000092555"/>
    </source>
</evidence>
<sequence>MGGLKVNCQQSCIASQNRHCALLFIILCVLPFLDVMCLDVFSLVSVFHGSIFDLHRPHLTSSG</sequence>
<evidence type="ECO:0000256" key="1">
    <source>
        <dbReference type="SAM" id="Phobius"/>
    </source>
</evidence>
<organism evidence="2 3">
    <name type="scientific">Metschnikowia bicuspidata var. bicuspidata NRRL YB-4993</name>
    <dbReference type="NCBI Taxonomy" id="869754"/>
    <lineage>
        <taxon>Eukaryota</taxon>
        <taxon>Fungi</taxon>
        <taxon>Dikarya</taxon>
        <taxon>Ascomycota</taxon>
        <taxon>Saccharomycotina</taxon>
        <taxon>Pichiomycetes</taxon>
        <taxon>Metschnikowiaceae</taxon>
        <taxon>Metschnikowia</taxon>
    </lineage>
</organism>
<protein>
    <submittedName>
        <fullName evidence="2">Uncharacterized protein</fullName>
    </submittedName>
</protein>
<evidence type="ECO:0000313" key="2">
    <source>
        <dbReference type="EMBL" id="OBA20374.1"/>
    </source>
</evidence>
<proteinExistence type="predicted"/>
<dbReference type="GeneID" id="30027863"/>
<dbReference type="Proteomes" id="UP000092555">
    <property type="component" value="Unassembled WGS sequence"/>
</dbReference>
<reference evidence="2 3" key="1">
    <citation type="submission" date="2016-05" db="EMBL/GenBank/DDBJ databases">
        <title>Comparative genomics of biotechnologically important yeasts.</title>
        <authorList>
            <consortium name="DOE Joint Genome Institute"/>
            <person name="Riley R."/>
            <person name="Haridas S."/>
            <person name="Wolfe K.H."/>
            <person name="Lopes M.R."/>
            <person name="Hittinger C.T."/>
            <person name="Goker M."/>
            <person name="Salamov A."/>
            <person name="Wisecaver J."/>
            <person name="Long T.M."/>
            <person name="Aerts A.L."/>
            <person name="Barry K."/>
            <person name="Choi C."/>
            <person name="Clum A."/>
            <person name="Coughlan A.Y."/>
            <person name="Deshpande S."/>
            <person name="Douglass A.P."/>
            <person name="Hanson S.J."/>
            <person name="Klenk H.-P."/>
            <person name="LaButti K."/>
            <person name="Lapidus A."/>
            <person name="Lindquist E."/>
            <person name="Lipzen A."/>
            <person name="Meier-kolthoff J.P."/>
            <person name="Ohm R.A."/>
            <person name="Otillar R.P."/>
            <person name="Pangilinan J."/>
            <person name="Peng Y."/>
            <person name="Rokas A."/>
            <person name="Rosa C.A."/>
            <person name="Scheuner C."/>
            <person name="Sibirny A.A."/>
            <person name="Slot J.C."/>
            <person name="Stielow J.B."/>
            <person name="Sun H."/>
            <person name="Kurtzman C.P."/>
            <person name="Blackwell M."/>
            <person name="Grigoriev I.V."/>
            <person name="Jeffries T.W."/>
        </authorList>
    </citation>
    <scope>NUCLEOTIDE SEQUENCE [LARGE SCALE GENOMIC DNA]</scope>
    <source>
        <strain evidence="2 3">NRRL YB-4993</strain>
    </source>
</reference>